<dbReference type="GO" id="GO:0016491">
    <property type="term" value="F:oxidoreductase activity"/>
    <property type="evidence" value="ECO:0007669"/>
    <property type="project" value="UniProtKB-KW"/>
</dbReference>
<dbReference type="Gene3D" id="3.40.50.720">
    <property type="entry name" value="NAD(P)-binding Rossmann-like Domain"/>
    <property type="match status" value="1"/>
</dbReference>
<proteinExistence type="predicted"/>
<name>A0A922D4X0_MANSE</name>
<dbReference type="InterPro" id="IPR036291">
    <property type="entry name" value="NAD(P)-bd_dom_sf"/>
</dbReference>
<dbReference type="PRINTS" id="PR00081">
    <property type="entry name" value="GDHRDH"/>
</dbReference>
<dbReference type="InterPro" id="IPR057326">
    <property type="entry name" value="KR_dom"/>
</dbReference>
<keyword evidence="4" id="KW-1185">Reference proteome</keyword>
<dbReference type="InterPro" id="IPR020904">
    <property type="entry name" value="Sc_DH/Rdtase_CS"/>
</dbReference>
<accession>A0A922D4X0</accession>
<evidence type="ECO:0000313" key="3">
    <source>
        <dbReference type="EMBL" id="KAG6465573.1"/>
    </source>
</evidence>
<evidence type="ECO:0000256" key="1">
    <source>
        <dbReference type="ARBA" id="ARBA00023002"/>
    </source>
</evidence>
<dbReference type="SUPFAM" id="SSF51735">
    <property type="entry name" value="NAD(P)-binding Rossmann-fold domains"/>
    <property type="match status" value="1"/>
</dbReference>
<comment type="caution">
    <text evidence="3">The sequence shown here is derived from an EMBL/GenBank/DDBJ whole genome shotgun (WGS) entry which is preliminary data.</text>
</comment>
<evidence type="ECO:0000313" key="4">
    <source>
        <dbReference type="Proteomes" id="UP000791440"/>
    </source>
</evidence>
<reference evidence="3" key="1">
    <citation type="journal article" date="2016" name="Insect Biochem. Mol. Biol.">
        <title>Multifaceted biological insights from a draft genome sequence of the tobacco hornworm moth, Manduca sexta.</title>
        <authorList>
            <person name="Kanost M.R."/>
            <person name="Arrese E.L."/>
            <person name="Cao X."/>
            <person name="Chen Y.R."/>
            <person name="Chellapilla S."/>
            <person name="Goldsmith M.R."/>
            <person name="Grosse-Wilde E."/>
            <person name="Heckel D.G."/>
            <person name="Herndon N."/>
            <person name="Jiang H."/>
            <person name="Papanicolaou A."/>
            <person name="Qu J."/>
            <person name="Soulages J.L."/>
            <person name="Vogel H."/>
            <person name="Walters J."/>
            <person name="Waterhouse R.M."/>
            <person name="Ahn S.J."/>
            <person name="Almeida F.C."/>
            <person name="An C."/>
            <person name="Aqrawi P."/>
            <person name="Bretschneider A."/>
            <person name="Bryant W.B."/>
            <person name="Bucks S."/>
            <person name="Chao H."/>
            <person name="Chevignon G."/>
            <person name="Christen J.M."/>
            <person name="Clarke D.F."/>
            <person name="Dittmer N.T."/>
            <person name="Ferguson L.C.F."/>
            <person name="Garavelou S."/>
            <person name="Gordon K.H.J."/>
            <person name="Gunaratna R.T."/>
            <person name="Han Y."/>
            <person name="Hauser F."/>
            <person name="He Y."/>
            <person name="Heidel-Fischer H."/>
            <person name="Hirsh A."/>
            <person name="Hu Y."/>
            <person name="Jiang H."/>
            <person name="Kalra D."/>
            <person name="Klinner C."/>
            <person name="Konig C."/>
            <person name="Kovar C."/>
            <person name="Kroll A.R."/>
            <person name="Kuwar S.S."/>
            <person name="Lee S.L."/>
            <person name="Lehman R."/>
            <person name="Li K."/>
            <person name="Li Z."/>
            <person name="Liang H."/>
            <person name="Lovelace S."/>
            <person name="Lu Z."/>
            <person name="Mansfield J.H."/>
            <person name="McCulloch K.J."/>
            <person name="Mathew T."/>
            <person name="Morton B."/>
            <person name="Muzny D.M."/>
            <person name="Neunemann D."/>
            <person name="Ongeri F."/>
            <person name="Pauchet Y."/>
            <person name="Pu L.L."/>
            <person name="Pyrousis I."/>
            <person name="Rao X.J."/>
            <person name="Redding A."/>
            <person name="Roesel C."/>
            <person name="Sanchez-Gracia A."/>
            <person name="Schaack S."/>
            <person name="Shukla A."/>
            <person name="Tetreau G."/>
            <person name="Wang Y."/>
            <person name="Xiong G.H."/>
            <person name="Traut W."/>
            <person name="Walsh T.K."/>
            <person name="Worley K.C."/>
            <person name="Wu D."/>
            <person name="Wu W."/>
            <person name="Wu Y.Q."/>
            <person name="Zhang X."/>
            <person name="Zou Z."/>
            <person name="Zucker H."/>
            <person name="Briscoe A.D."/>
            <person name="Burmester T."/>
            <person name="Clem R.J."/>
            <person name="Feyereisen R."/>
            <person name="Grimmelikhuijzen C.J.P."/>
            <person name="Hamodrakas S.J."/>
            <person name="Hansson B.S."/>
            <person name="Huguet E."/>
            <person name="Jermiin L.S."/>
            <person name="Lan Q."/>
            <person name="Lehman H.K."/>
            <person name="Lorenzen M."/>
            <person name="Merzendorfer H."/>
            <person name="Michalopoulos I."/>
            <person name="Morton D.B."/>
            <person name="Muthukrishnan S."/>
            <person name="Oakeshott J.G."/>
            <person name="Palmer W."/>
            <person name="Park Y."/>
            <person name="Passarelli A.L."/>
            <person name="Rozas J."/>
            <person name="Schwartz L.M."/>
            <person name="Smith W."/>
            <person name="Southgate A."/>
            <person name="Vilcinskas A."/>
            <person name="Vogt R."/>
            <person name="Wang P."/>
            <person name="Werren J."/>
            <person name="Yu X.Q."/>
            <person name="Zhou J.J."/>
            <person name="Brown S.J."/>
            <person name="Scherer S.E."/>
            <person name="Richards S."/>
            <person name="Blissard G.W."/>
        </authorList>
    </citation>
    <scope>NUCLEOTIDE SEQUENCE</scope>
</reference>
<gene>
    <name evidence="3" type="ORF">O3G_MSEX015236</name>
</gene>
<reference evidence="3" key="2">
    <citation type="submission" date="2020-12" db="EMBL/GenBank/DDBJ databases">
        <authorList>
            <person name="Kanost M."/>
        </authorList>
    </citation>
    <scope>NUCLEOTIDE SEQUENCE</scope>
</reference>
<dbReference type="GO" id="GO:0006629">
    <property type="term" value="P:lipid metabolic process"/>
    <property type="evidence" value="ECO:0007669"/>
    <property type="project" value="UniProtKB-ARBA"/>
</dbReference>
<dbReference type="AlphaFoldDB" id="A0A922D4X0"/>
<feature type="domain" description="Ketoreductase" evidence="2">
    <location>
        <begin position="8"/>
        <end position="187"/>
    </location>
</feature>
<dbReference type="PROSITE" id="PS00061">
    <property type="entry name" value="ADH_SHORT"/>
    <property type="match status" value="1"/>
</dbReference>
<dbReference type="PRINTS" id="PR00080">
    <property type="entry name" value="SDRFAMILY"/>
</dbReference>
<dbReference type="Pfam" id="PF13561">
    <property type="entry name" value="adh_short_C2"/>
    <property type="match status" value="1"/>
</dbReference>
<dbReference type="PANTHER" id="PTHR43975:SF2">
    <property type="entry name" value="EG:BACR7A4.14 PROTEIN-RELATED"/>
    <property type="match status" value="1"/>
</dbReference>
<dbReference type="FunFam" id="3.40.50.720:FF:000084">
    <property type="entry name" value="Short-chain dehydrogenase reductase"/>
    <property type="match status" value="1"/>
</dbReference>
<organism evidence="3 4">
    <name type="scientific">Manduca sexta</name>
    <name type="common">Tobacco hawkmoth</name>
    <name type="synonym">Tobacco hornworm</name>
    <dbReference type="NCBI Taxonomy" id="7130"/>
    <lineage>
        <taxon>Eukaryota</taxon>
        <taxon>Metazoa</taxon>
        <taxon>Ecdysozoa</taxon>
        <taxon>Arthropoda</taxon>
        <taxon>Hexapoda</taxon>
        <taxon>Insecta</taxon>
        <taxon>Pterygota</taxon>
        <taxon>Neoptera</taxon>
        <taxon>Endopterygota</taxon>
        <taxon>Lepidoptera</taxon>
        <taxon>Glossata</taxon>
        <taxon>Ditrysia</taxon>
        <taxon>Bombycoidea</taxon>
        <taxon>Sphingidae</taxon>
        <taxon>Sphinginae</taxon>
        <taxon>Sphingini</taxon>
        <taxon>Manduca</taxon>
    </lineage>
</organism>
<dbReference type="InterPro" id="IPR002347">
    <property type="entry name" value="SDR_fam"/>
</dbReference>
<evidence type="ECO:0000259" key="2">
    <source>
        <dbReference type="SMART" id="SM00822"/>
    </source>
</evidence>
<protein>
    <recommendedName>
        <fullName evidence="2">Ketoreductase domain-containing protein</fullName>
    </recommendedName>
</protein>
<dbReference type="EMBL" id="JH669586">
    <property type="protein sequence ID" value="KAG6465573.1"/>
    <property type="molecule type" value="Genomic_DNA"/>
</dbReference>
<dbReference type="Proteomes" id="UP000791440">
    <property type="component" value="Unassembled WGS sequence"/>
</dbReference>
<dbReference type="PANTHER" id="PTHR43975">
    <property type="entry name" value="ZGC:101858"/>
    <property type="match status" value="1"/>
</dbReference>
<sequence length="267" mass="28496">MEYNFSNKVVLVTGASAGIGEATALLLAKMGARLSLVGRNEKNLKSVAERCKKDGASATLTIVADLGTDEGCEKTAKKTLEHFGRLDVLVNNAAIGAVDLIEKGDMAVFDKLFNVNLRSVYNLTRLLVPALIASKGNIVNVSSLAGTWVNKGAVSYSMAKAALDHFTRLIALELGPKGVRANTVSPGITISQFHQRMTGESDEQYQDFLTRTSKIIPLGEPCTSEDIGKMIVHIASDHSRMVTGTLVLVDGGLQFSSLGDVLTETLK</sequence>
<dbReference type="SMART" id="SM00822">
    <property type="entry name" value="PKS_KR"/>
    <property type="match status" value="1"/>
</dbReference>
<keyword evidence="1" id="KW-0560">Oxidoreductase</keyword>